<feature type="signal peptide" evidence="1">
    <location>
        <begin position="1"/>
        <end position="33"/>
    </location>
</feature>
<sequence length="79" mass="9279">MKLWSFSRRRRSTSSLLLLLWLLLRKRFDGCYGRGRFSLQKVCRELSALVGCRHPSRRWSSQSQSIAECCAGEHSRGYR</sequence>
<dbReference type="AlphaFoldDB" id="A0A2M4DPS7"/>
<proteinExistence type="predicted"/>
<organism evidence="2">
    <name type="scientific">Anopheles darlingi</name>
    <name type="common">Mosquito</name>
    <dbReference type="NCBI Taxonomy" id="43151"/>
    <lineage>
        <taxon>Eukaryota</taxon>
        <taxon>Metazoa</taxon>
        <taxon>Ecdysozoa</taxon>
        <taxon>Arthropoda</taxon>
        <taxon>Hexapoda</taxon>
        <taxon>Insecta</taxon>
        <taxon>Pterygota</taxon>
        <taxon>Neoptera</taxon>
        <taxon>Endopterygota</taxon>
        <taxon>Diptera</taxon>
        <taxon>Nematocera</taxon>
        <taxon>Culicoidea</taxon>
        <taxon>Culicidae</taxon>
        <taxon>Anophelinae</taxon>
        <taxon>Anopheles</taxon>
    </lineage>
</organism>
<dbReference type="EMBL" id="GGFL01015347">
    <property type="protein sequence ID" value="MBW79525.1"/>
    <property type="molecule type" value="Transcribed_RNA"/>
</dbReference>
<accession>A0A2M4DPS7</accession>
<evidence type="ECO:0000313" key="2">
    <source>
        <dbReference type="EMBL" id="MBW79525.1"/>
    </source>
</evidence>
<keyword evidence="1" id="KW-0732">Signal</keyword>
<protein>
    <submittedName>
        <fullName evidence="2">Putative secreted protein</fullName>
    </submittedName>
</protein>
<reference evidence="2" key="1">
    <citation type="submission" date="2018-01" db="EMBL/GenBank/DDBJ databases">
        <title>An insight into the sialome of Amazonian anophelines.</title>
        <authorList>
            <person name="Ribeiro J.M."/>
            <person name="Scarpassa V."/>
            <person name="Calvo E."/>
        </authorList>
    </citation>
    <scope>NUCLEOTIDE SEQUENCE</scope>
</reference>
<feature type="chain" id="PRO_5014779307" evidence="1">
    <location>
        <begin position="34"/>
        <end position="79"/>
    </location>
</feature>
<evidence type="ECO:0000256" key="1">
    <source>
        <dbReference type="SAM" id="SignalP"/>
    </source>
</evidence>
<name>A0A2M4DPS7_ANODA</name>